<evidence type="ECO:0000313" key="6">
    <source>
        <dbReference type="Proteomes" id="UP000070409"/>
    </source>
</evidence>
<dbReference type="GO" id="GO:0005886">
    <property type="term" value="C:plasma membrane"/>
    <property type="evidence" value="ECO:0007669"/>
    <property type="project" value="TreeGrafter"/>
</dbReference>
<evidence type="ECO:0000259" key="1">
    <source>
        <dbReference type="Pfam" id="PF00905"/>
    </source>
</evidence>
<dbReference type="OrthoDB" id="9766847at2"/>
<dbReference type="InterPro" id="IPR050515">
    <property type="entry name" value="Beta-lactam/transpept"/>
</dbReference>
<evidence type="ECO:0000313" key="3">
    <source>
        <dbReference type="EMBL" id="KXO96217.1"/>
    </source>
</evidence>
<dbReference type="EMBL" id="LSRE01000019">
    <property type="protein sequence ID" value="KXO96217.1"/>
    <property type="molecule type" value="Genomic_DNA"/>
</dbReference>
<name>A0A138AU35_9ACTN</name>
<comment type="caution">
    <text evidence="4">The sequence shown here is derived from an EMBL/GenBank/DDBJ whole genome shotgun (WGS) entry which is preliminary data.</text>
</comment>
<dbReference type="Gene3D" id="3.90.1310.10">
    <property type="entry name" value="Penicillin-binding protein 2a (Domain 2)"/>
    <property type="match status" value="1"/>
</dbReference>
<dbReference type="Proteomes" id="UP000070258">
    <property type="component" value="Unassembled WGS sequence"/>
</dbReference>
<proteinExistence type="predicted"/>
<sequence length="504" mass="52907">MNAPIRRISFVVILLVAALLANATWVQVFRASELRSDTRNERVLLDEYARQRGSILAGGQVMAQSVKTDDRYKYLRTYPEQMARAYAPLTGYYSMIFSSSGLEHAEESILNGSDDRLFGRRVVDLLSGRDPSGGNVITTINPTMQRIAYEKLSTACGSNGPCHGAAVAIEPSTGKILAMVSTPSYDPNPLSSHDTDAVNKTWNELKDDPDKPMDNRATGWTYPPGSTFKVITTAAALSENKGIDLNTRLTADKQITLPGGGGTTLQNYAGMTCPESSGGTVSLLQAFQYSCNTAFVDLATAKMQDGGEAIKAMANNFGVNSTPDPIPLRVAQSVTGPLSDGAQTGQSAIGQLDVALTPLQNAVIAATLANGGVRMQPYLVDSFQAPDLTTFGSTSPKRVGQAISPQVAAQLRELMVASEQHTKGAGGKVSIASKTGTAEHSQGQRGGEAPHAWYIGYGPVNDPKVAVAVIIENGGNQGEAATGGSLAAPIGRAVISAAVNGQGN</sequence>
<dbReference type="RefSeq" id="WP_068570378.1">
    <property type="nucleotide sequence ID" value="NZ_LSRE01000019.1"/>
</dbReference>
<gene>
    <name evidence="4" type="ORF">AXK60_22845</name>
    <name evidence="3" type="ORF">AXK61_23230</name>
</gene>
<protein>
    <submittedName>
        <fullName evidence="4">Penicillin-binding protein</fullName>
    </submittedName>
</protein>
<dbReference type="PANTHER" id="PTHR30627">
    <property type="entry name" value="PEPTIDOGLYCAN D,D-TRANSPEPTIDASE"/>
    <property type="match status" value="1"/>
</dbReference>
<dbReference type="AlphaFoldDB" id="A0A138AU35"/>
<dbReference type="InterPro" id="IPR054120">
    <property type="entry name" value="PBPA_dimer"/>
</dbReference>
<feature type="domain" description="Penicillin binding protein A dimerisation" evidence="2">
    <location>
        <begin position="52"/>
        <end position="136"/>
    </location>
</feature>
<dbReference type="EMBL" id="LSRF01000009">
    <property type="protein sequence ID" value="KXP13942.1"/>
    <property type="molecule type" value="Genomic_DNA"/>
</dbReference>
<dbReference type="GO" id="GO:0008658">
    <property type="term" value="F:penicillin binding"/>
    <property type="evidence" value="ECO:0007669"/>
    <property type="project" value="InterPro"/>
</dbReference>
<reference evidence="4" key="1">
    <citation type="submission" date="2016-02" db="EMBL/GenBank/DDBJ databases">
        <authorList>
            <person name="Teng J.L."/>
            <person name="Yang Y."/>
            <person name="Huang Y."/>
            <person name="Guo F."/>
            <person name="Wei W."/>
            <person name="Chen J.H."/>
            <person name="Wong S.Y."/>
            <person name="Lau S.K."/>
            <person name="Woo P.C."/>
        </authorList>
    </citation>
    <scope>NUCLEOTIDE SEQUENCE</scope>
    <source>
        <strain evidence="4">JCM 15929</strain>
    </source>
</reference>
<dbReference type="SUPFAM" id="SSF56601">
    <property type="entry name" value="beta-lactamase/transpeptidase-like"/>
    <property type="match status" value="1"/>
</dbReference>
<dbReference type="InterPro" id="IPR001460">
    <property type="entry name" value="PCN-bd_Tpept"/>
</dbReference>
<dbReference type="GO" id="GO:0071972">
    <property type="term" value="F:peptidoglycan L,D-transpeptidase activity"/>
    <property type="evidence" value="ECO:0007669"/>
    <property type="project" value="TreeGrafter"/>
</dbReference>
<keyword evidence="6" id="KW-1185">Reference proteome</keyword>
<dbReference type="Pfam" id="PF21922">
    <property type="entry name" value="PBP_dimer_2"/>
    <property type="match status" value="1"/>
</dbReference>
<reference evidence="3 6" key="3">
    <citation type="submission" date="2016-02" db="EMBL/GenBank/DDBJ databases">
        <authorList>
            <person name="Teng J.L."/>
            <person name="Tang Y."/>
            <person name="Huang Y."/>
            <person name="Guo F."/>
            <person name="Wei W."/>
            <person name="Chen J.H."/>
            <person name="Wong S.Y."/>
            <person name="Lau S.K."/>
            <person name="Woo P.C."/>
        </authorList>
    </citation>
    <scope>NUCLEOTIDE SEQUENCE [LARGE SCALE GENOMIC DNA]</scope>
    <source>
        <strain evidence="3 6">JCM 13375</strain>
    </source>
</reference>
<dbReference type="STRING" id="239498.AXK60_22845"/>
<organism evidence="4 5">
    <name type="scientific">Tsukamurella pseudospumae</name>
    <dbReference type="NCBI Taxonomy" id="239498"/>
    <lineage>
        <taxon>Bacteria</taxon>
        <taxon>Bacillati</taxon>
        <taxon>Actinomycetota</taxon>
        <taxon>Actinomycetes</taxon>
        <taxon>Mycobacteriales</taxon>
        <taxon>Tsukamurellaceae</taxon>
        <taxon>Tsukamurella</taxon>
    </lineage>
</organism>
<accession>A0A138AU35</accession>
<feature type="domain" description="Penicillin-binding protein transpeptidase" evidence="1">
    <location>
        <begin position="164"/>
        <end position="495"/>
    </location>
</feature>
<dbReference type="Pfam" id="PF00905">
    <property type="entry name" value="Transpeptidase"/>
    <property type="match status" value="1"/>
</dbReference>
<reference evidence="5" key="2">
    <citation type="submission" date="2016-02" db="EMBL/GenBank/DDBJ databases">
        <authorList>
            <person name="Wen L."/>
            <person name="He K."/>
            <person name="Yang H."/>
        </authorList>
    </citation>
    <scope>NUCLEOTIDE SEQUENCE [LARGE SCALE GENOMIC DNA]</scope>
    <source>
        <strain evidence="5">JCM 15929</strain>
    </source>
</reference>
<evidence type="ECO:0000313" key="4">
    <source>
        <dbReference type="EMBL" id="KXP13942.1"/>
    </source>
</evidence>
<dbReference type="PANTHER" id="PTHR30627:SF24">
    <property type="entry name" value="PENICILLIN-BINDING PROTEIN 4B"/>
    <property type="match status" value="1"/>
</dbReference>
<evidence type="ECO:0000259" key="2">
    <source>
        <dbReference type="Pfam" id="PF21922"/>
    </source>
</evidence>
<dbReference type="Proteomes" id="UP000070409">
    <property type="component" value="Unassembled WGS sequence"/>
</dbReference>
<dbReference type="GO" id="GO:0071555">
    <property type="term" value="P:cell wall organization"/>
    <property type="evidence" value="ECO:0007669"/>
    <property type="project" value="TreeGrafter"/>
</dbReference>
<dbReference type="Gene3D" id="3.40.710.10">
    <property type="entry name" value="DD-peptidase/beta-lactamase superfamily"/>
    <property type="match status" value="1"/>
</dbReference>
<dbReference type="InterPro" id="IPR012338">
    <property type="entry name" value="Beta-lactam/transpept-like"/>
</dbReference>
<evidence type="ECO:0000313" key="5">
    <source>
        <dbReference type="Proteomes" id="UP000070258"/>
    </source>
</evidence>